<gene>
    <name evidence="1" type="ORF">NM208_g2192</name>
</gene>
<organism evidence="1 2">
    <name type="scientific">Fusarium decemcellulare</name>
    <dbReference type="NCBI Taxonomy" id="57161"/>
    <lineage>
        <taxon>Eukaryota</taxon>
        <taxon>Fungi</taxon>
        <taxon>Dikarya</taxon>
        <taxon>Ascomycota</taxon>
        <taxon>Pezizomycotina</taxon>
        <taxon>Sordariomycetes</taxon>
        <taxon>Hypocreomycetidae</taxon>
        <taxon>Hypocreales</taxon>
        <taxon>Nectriaceae</taxon>
        <taxon>Fusarium</taxon>
        <taxon>Fusarium decemcellulare species complex</taxon>
    </lineage>
</organism>
<reference evidence="1" key="1">
    <citation type="submission" date="2022-08" db="EMBL/GenBank/DDBJ databases">
        <title>Genome Sequence of Fusarium decemcellulare.</title>
        <authorList>
            <person name="Buettner E."/>
        </authorList>
    </citation>
    <scope>NUCLEOTIDE SEQUENCE</scope>
    <source>
        <strain evidence="1">Babe19</strain>
    </source>
</reference>
<proteinExistence type="predicted"/>
<comment type="caution">
    <text evidence="1">The sequence shown here is derived from an EMBL/GenBank/DDBJ whole genome shotgun (WGS) entry which is preliminary data.</text>
</comment>
<sequence length="1217" mass="135520">MTPLMSPLRIGHCALKHRVIMAPMTRLRADDDHTPQDMMLDYYAQRASVPGTLLITEATFISAESSVRGDNSPGIYTTRQLQRWKRITDEVHRRGSYIYMQLWHVGRAARHPATGLNIVSSSDVPIGNEHPIPRPMTTDEIYECVGHFAQAARHAMAAGFDGVELHGANGFLIDQFTQYTCNRRTDEWGGSIENRSRFCLEVAKAVSAVIGPERTAVRLSPFSTYQGMGMEDPVPQFAHLIKELSALGLSYLHLIEPRVVGSMDRAVHDVESLDFALKAWGKGGPVILAGGYTLERANRVLNTDLKGEPVAFAFGRHFISNPDLPFRLANDIALSQYQRDTFYKVKSADGCQGWWRIARGRAESALQGRCILFVHEIPLTDALDISVLVLVLLLELLLDASSFMTMRRQYISLSVAIWSLLITSVTPSLHRRDADATCKNETSNTCGIVNATCMDEGSTCCGSAYYDGFHCSLGHHCEYSDKQARGNKSQFLIPQCCQDGYFPCSMLVWRNLLQMEWAMPNDTTPCCPNGQFCVFQIADNKPGEYWKPVCRSYDEFMGLRTWDVSDCDYDRLSCDVETFDIINSTTSMDFHASAQRSVIIVSCIYLGVGVLGAVVAWLLGRQRQTRRSESRNNLLITRTRGALEKAFSSSPTAKEASSNCNDLSSPQQPQEEALQYRKTLRMLAVIHLLTGICSLTLGIVLLFATRRSFNRDPTASKDSIPLYIGQCESSNVKTYNLVAHLVINIIGTVILTSSAFAQKICLTPTEDDVLSQIQDGKDVKIGASFPRGVRKAKSWLWLLMLVSSLPVHLLLNTAAGIAIRPIETVGVWGIRQQDLREFENIRIKLSNGIHFAFISIPWDQIEAWTRVSNNECVDLIAEQDLFVLRYRNIAVVLDESSTLNDPSAGWELYGDPELAPRLSPNVSYANVSDARSTAIKSSDTAHCYVDTYPSSCQVSIRWQPLLITGVTVIFKGLLISFALRHGHHFHQRLIGCLGDIIVLAEEHPELFPLRSDPPKNLKFRARKKGEYTFSEADRIILPMSYMFALALIIAGIARPQRIGLATGKDEVYGVSLGPMNRDTLLKSPPSSLLAAAIKTNLPQLVLSSWYLTKGPCFYRGFEAWEGRIPLAPVSVLADSTVNAAKRSGSLDLLSDSHPDRDTSEHRVGRTLVYQLFARGTFVHRNIDSYHDTQLNHIRLDEKESADASYGGVCLESHVLLL</sequence>
<evidence type="ECO:0000313" key="1">
    <source>
        <dbReference type="EMBL" id="KAJ3546078.1"/>
    </source>
</evidence>
<name>A0ACC1STP7_9HYPO</name>
<keyword evidence="2" id="KW-1185">Reference proteome</keyword>
<protein>
    <submittedName>
        <fullName evidence="1">Uncharacterized protein</fullName>
    </submittedName>
</protein>
<dbReference type="EMBL" id="JANRMS010000126">
    <property type="protein sequence ID" value="KAJ3546078.1"/>
    <property type="molecule type" value="Genomic_DNA"/>
</dbReference>
<accession>A0ACC1STP7</accession>
<evidence type="ECO:0000313" key="2">
    <source>
        <dbReference type="Proteomes" id="UP001148629"/>
    </source>
</evidence>
<dbReference type="Proteomes" id="UP001148629">
    <property type="component" value="Unassembled WGS sequence"/>
</dbReference>